<protein>
    <submittedName>
        <fullName evidence="2">Uncharacterized protein</fullName>
    </submittedName>
</protein>
<evidence type="ECO:0000313" key="3">
    <source>
        <dbReference type="Proteomes" id="UP000576260"/>
    </source>
</evidence>
<keyword evidence="3" id="KW-1185">Reference proteome</keyword>
<dbReference type="RefSeq" id="WP_188156197.1">
    <property type="nucleotide sequence ID" value="NZ_CP061280.1"/>
</dbReference>
<evidence type="ECO:0000313" key="2">
    <source>
        <dbReference type="EMBL" id="QNS14549.1"/>
    </source>
</evidence>
<sequence>MKKKVRVLLSVPFKCIAVLIVLMALPARYVSYLLSYPIGLFVAVSCLIETGNWNYQKIVEDFKCDFNPI</sequence>
<feature type="transmembrane region" description="Helical" evidence="1">
    <location>
        <begin position="7"/>
        <end position="25"/>
    </location>
</feature>
<evidence type="ECO:0000256" key="1">
    <source>
        <dbReference type="SAM" id="Phobius"/>
    </source>
</evidence>
<dbReference type="AlphaFoldDB" id="A0A7H1C0P4"/>
<name>A0A7H1C0P4_9PAST</name>
<gene>
    <name evidence="2" type="ORF">ICJ55_07210</name>
</gene>
<dbReference type="Proteomes" id="UP000576260">
    <property type="component" value="Chromosome"/>
</dbReference>
<proteinExistence type="predicted"/>
<organism evidence="2 3">
    <name type="scientific">Mannheimia bovis</name>
    <dbReference type="NCBI Taxonomy" id="2770636"/>
    <lineage>
        <taxon>Bacteria</taxon>
        <taxon>Pseudomonadati</taxon>
        <taxon>Pseudomonadota</taxon>
        <taxon>Gammaproteobacteria</taxon>
        <taxon>Pasteurellales</taxon>
        <taxon>Pasteurellaceae</taxon>
        <taxon>Mannheimia</taxon>
    </lineage>
</organism>
<accession>A0A7H1C0P4</accession>
<feature type="transmembrane region" description="Helical" evidence="1">
    <location>
        <begin position="31"/>
        <end position="48"/>
    </location>
</feature>
<reference evidence="2 3" key="1">
    <citation type="submission" date="2020-09" db="EMBL/GenBank/DDBJ databases">
        <title>Mannheimia bovis sp.nov., isolated from a cow.</title>
        <authorList>
            <person name="Li F."/>
        </authorList>
    </citation>
    <scope>NUCLEOTIDE SEQUENCE [LARGE SCALE GENOMIC DNA]</scope>
    <source>
        <strain evidence="2 3">ZY190616</strain>
    </source>
</reference>
<keyword evidence="1" id="KW-1133">Transmembrane helix</keyword>
<keyword evidence="1" id="KW-0812">Transmembrane</keyword>
<dbReference type="KEGG" id="mbos:ICJ55_07210"/>
<keyword evidence="1" id="KW-0472">Membrane</keyword>
<dbReference type="EMBL" id="CP061280">
    <property type="protein sequence ID" value="QNS14549.1"/>
    <property type="molecule type" value="Genomic_DNA"/>
</dbReference>